<dbReference type="EMBL" id="RSCK01000148">
    <property type="protein sequence ID" value="RUT00296.1"/>
    <property type="molecule type" value="Genomic_DNA"/>
</dbReference>
<proteinExistence type="predicted"/>
<comment type="caution">
    <text evidence="1">The sequence shown here is derived from an EMBL/GenBank/DDBJ whole genome shotgun (WGS) entry which is preliminary data.</text>
</comment>
<evidence type="ECO:0000313" key="1">
    <source>
        <dbReference type="EMBL" id="RUT00296.1"/>
    </source>
</evidence>
<name>A0AB37U8J2_9CYAN</name>
<accession>A0AB37U8J2</accession>
<dbReference type="RefSeq" id="WP_106171253.1">
    <property type="nucleotide sequence ID" value="NZ_JAVKZF010000009.1"/>
</dbReference>
<gene>
    <name evidence="1" type="ORF">DSM107010_68140</name>
</gene>
<sequence>MWLVTITCSSDAWKRLSSDFLAIADKYPGTCTSSKRMPDGKRLMEYKIEDVGDAEAFQDDCQNLEGFTAVFESL</sequence>
<protein>
    <submittedName>
        <fullName evidence="1">Uncharacterized protein</fullName>
    </submittedName>
</protein>
<keyword evidence="2" id="KW-1185">Reference proteome</keyword>
<reference evidence="1 2" key="1">
    <citation type="journal article" date="2019" name="Genome Biol. Evol.">
        <title>Day and night: Metabolic profiles and evolutionary relationships of six axenic non-marine cyanobacteria.</title>
        <authorList>
            <person name="Will S.E."/>
            <person name="Henke P."/>
            <person name="Boedeker C."/>
            <person name="Huang S."/>
            <person name="Brinkmann H."/>
            <person name="Rohde M."/>
            <person name="Jarek M."/>
            <person name="Friedl T."/>
            <person name="Seufert S."/>
            <person name="Schumacher M."/>
            <person name="Overmann J."/>
            <person name="Neumann-Schaal M."/>
            <person name="Petersen J."/>
        </authorList>
    </citation>
    <scope>NUCLEOTIDE SEQUENCE [LARGE SCALE GENOMIC DNA]</scope>
    <source>
        <strain evidence="1 2">SAG 39.79</strain>
    </source>
</reference>
<dbReference type="AlphaFoldDB" id="A0AB37U8J2"/>
<evidence type="ECO:0000313" key="2">
    <source>
        <dbReference type="Proteomes" id="UP000282574"/>
    </source>
</evidence>
<organism evidence="1 2">
    <name type="scientific">Chroococcidiopsis cubana SAG 39.79</name>
    <dbReference type="NCBI Taxonomy" id="388085"/>
    <lineage>
        <taxon>Bacteria</taxon>
        <taxon>Bacillati</taxon>
        <taxon>Cyanobacteriota</taxon>
        <taxon>Cyanophyceae</taxon>
        <taxon>Chroococcidiopsidales</taxon>
        <taxon>Chroococcidiopsidaceae</taxon>
        <taxon>Chroococcidiopsis</taxon>
    </lineage>
</organism>
<dbReference type="Proteomes" id="UP000282574">
    <property type="component" value="Unassembled WGS sequence"/>
</dbReference>